<reference evidence="8 9" key="1">
    <citation type="submission" date="2014-02" db="EMBL/GenBank/DDBJ databases">
        <title>Genome sequence of Mycoplasma capricolum subsp. capricolum strain 14232.</title>
        <authorList>
            <person name="Sirand-Pugnet P."/>
            <person name="Breton M."/>
            <person name="Dordet-Frisoni E."/>
            <person name="Baranowski E."/>
            <person name="Barre A."/>
            <person name="Couture C."/>
            <person name="Dupuy V."/>
            <person name="Gaurivaud P."/>
            <person name="Jacob D."/>
            <person name="Lemaitre C."/>
            <person name="Manso-Silvan L."/>
            <person name="Nikolski M."/>
            <person name="Nouvel L.-X."/>
            <person name="Poumarat F."/>
            <person name="Tardy F."/>
            <person name="Thebault P."/>
            <person name="Theil S."/>
            <person name="Citti C."/>
            <person name="Thiaucourt F."/>
            <person name="Blanchard A."/>
        </authorList>
    </citation>
    <scope>NUCLEOTIDE SEQUENCE [LARGE SCALE GENOMIC DNA]</scope>
    <source>
        <strain evidence="8 9">14232</strain>
    </source>
</reference>
<dbReference type="PRINTS" id="PR00059">
    <property type="entry name" value="RIBOSOMALL6"/>
</dbReference>
<dbReference type="PANTHER" id="PTHR11655:SF14">
    <property type="entry name" value="LARGE RIBOSOMAL SUBUNIT PROTEIN UL6M"/>
    <property type="match status" value="1"/>
</dbReference>
<comment type="subunit">
    <text evidence="4">Part of the 50S ribosomal subunit.</text>
</comment>
<dbReference type="SUPFAM" id="SSF56053">
    <property type="entry name" value="Ribosomal protein L6"/>
    <property type="match status" value="2"/>
</dbReference>
<keyword evidence="3 4" id="KW-0687">Ribonucleoprotein</keyword>
<dbReference type="GO" id="GO:0003735">
    <property type="term" value="F:structural constituent of ribosome"/>
    <property type="evidence" value="ECO:0007669"/>
    <property type="project" value="UniProtKB-UniRule"/>
</dbReference>
<dbReference type="GO" id="GO:0002181">
    <property type="term" value="P:cytoplasmic translation"/>
    <property type="evidence" value="ECO:0007669"/>
    <property type="project" value="TreeGrafter"/>
</dbReference>
<dbReference type="InterPro" id="IPR000702">
    <property type="entry name" value="Ribosomal_uL6-like"/>
</dbReference>
<dbReference type="Pfam" id="PF00347">
    <property type="entry name" value="Ribosomal_L6"/>
    <property type="match status" value="2"/>
</dbReference>
<dbReference type="InterPro" id="IPR020040">
    <property type="entry name" value="Ribosomal_uL6_a/b-dom"/>
</dbReference>
<dbReference type="Gene3D" id="3.90.930.12">
    <property type="entry name" value="Ribosomal protein L6, alpha-beta domain"/>
    <property type="match status" value="2"/>
</dbReference>
<evidence type="ECO:0000256" key="5">
    <source>
        <dbReference type="RuleBase" id="RU003869"/>
    </source>
</evidence>
<evidence type="ECO:0000256" key="6">
    <source>
        <dbReference type="RuleBase" id="RU003870"/>
    </source>
</evidence>
<comment type="function">
    <text evidence="4 6">This protein binds to the 23S rRNA, and is important in its secondary structure. It is located near the subunit interface in the base of the L7/L12 stalk, and near the tRNA binding site of the peptidyltransferase center.</text>
</comment>
<evidence type="ECO:0000313" key="9">
    <source>
        <dbReference type="Proteomes" id="UP000028533"/>
    </source>
</evidence>
<organism evidence="8 9">
    <name type="scientific">Mycoplasma capricolum subsp. capricolum 14232</name>
    <dbReference type="NCBI Taxonomy" id="1188238"/>
    <lineage>
        <taxon>Bacteria</taxon>
        <taxon>Bacillati</taxon>
        <taxon>Mycoplasmatota</taxon>
        <taxon>Mollicutes</taxon>
        <taxon>Mycoplasmataceae</taxon>
        <taxon>Mycoplasma</taxon>
    </lineage>
</organism>
<evidence type="ECO:0000256" key="2">
    <source>
        <dbReference type="ARBA" id="ARBA00022980"/>
    </source>
</evidence>
<dbReference type="PIRSF" id="PIRSF002162">
    <property type="entry name" value="Ribosomal_L6"/>
    <property type="match status" value="1"/>
</dbReference>
<gene>
    <name evidence="4 8" type="primary">rplF</name>
    <name evidence="8" type="ORF">MCAPa_6360</name>
</gene>
<keyword evidence="2 4" id="KW-0689">Ribosomal protein</keyword>
<dbReference type="HAMAP" id="MF_01365_B">
    <property type="entry name" value="Ribosomal_uL6_B"/>
    <property type="match status" value="1"/>
</dbReference>
<evidence type="ECO:0000313" key="8">
    <source>
        <dbReference type="EMBL" id="KEZ18183.1"/>
    </source>
</evidence>
<feature type="domain" description="Large ribosomal subunit protein uL6 alpha-beta" evidence="7">
    <location>
        <begin position="11"/>
        <end position="83"/>
    </location>
</feature>
<evidence type="ECO:0000256" key="4">
    <source>
        <dbReference type="HAMAP-Rule" id="MF_01365"/>
    </source>
</evidence>
<dbReference type="EMBL" id="JFDO01000026">
    <property type="protein sequence ID" value="KEZ18183.1"/>
    <property type="molecule type" value="Genomic_DNA"/>
</dbReference>
<dbReference type="PROSITE" id="PS00525">
    <property type="entry name" value="RIBOSOMAL_L6_1"/>
    <property type="match status" value="1"/>
</dbReference>
<dbReference type="Proteomes" id="UP000028533">
    <property type="component" value="Unassembled WGS sequence"/>
</dbReference>
<accession>A0A084EJP1</accession>
<comment type="caution">
    <text evidence="8">The sequence shown here is derived from an EMBL/GenBank/DDBJ whole genome shotgun (WGS) entry which is preliminary data.</text>
</comment>
<dbReference type="RefSeq" id="WP_036432211.1">
    <property type="nucleotide sequence ID" value="NZ_JFDO01000026.1"/>
</dbReference>
<sequence length="180" mass="19659">MSRIGNRLLQIPNGVEVKIAENNLVTITGSKGTLSKQFSPLIKIEVEENKLITKRLNEQKHTKQLHGTTNSLLQGMLIGVSEGFKKELQITGVGYKAAVNGSKLNLSLGYSHPVEFEIPDGVVIQAVKPTELAITGIDKQLVGQVAANIRAYRKPEPYKGKGIKYKNETIIRKEGKAAGK</sequence>
<dbReference type="FunFam" id="3.90.930.12:FF:000001">
    <property type="entry name" value="50S ribosomal protein L6"/>
    <property type="match status" value="1"/>
</dbReference>
<keyword evidence="4 6" id="KW-0694">RNA-binding</keyword>
<dbReference type="InterPro" id="IPR036789">
    <property type="entry name" value="Ribosomal_uL6-like_a/b-dom_sf"/>
</dbReference>
<dbReference type="AlphaFoldDB" id="A0A084EJP1"/>
<proteinExistence type="inferred from homology"/>
<name>A0A084EJP1_MYCCA</name>
<protein>
    <recommendedName>
        <fullName evidence="4">Large ribosomal subunit protein uL6</fullName>
    </recommendedName>
</protein>
<keyword evidence="4 6" id="KW-0699">rRNA-binding</keyword>
<dbReference type="GO" id="GO:0022625">
    <property type="term" value="C:cytosolic large ribosomal subunit"/>
    <property type="evidence" value="ECO:0007669"/>
    <property type="project" value="UniProtKB-UniRule"/>
</dbReference>
<evidence type="ECO:0000256" key="3">
    <source>
        <dbReference type="ARBA" id="ARBA00023274"/>
    </source>
</evidence>
<dbReference type="InterPro" id="IPR019906">
    <property type="entry name" value="Ribosomal_uL6_bac-type"/>
</dbReference>
<dbReference type="NCBIfam" id="TIGR03654">
    <property type="entry name" value="L6_bact"/>
    <property type="match status" value="1"/>
</dbReference>
<evidence type="ECO:0000259" key="7">
    <source>
        <dbReference type="Pfam" id="PF00347"/>
    </source>
</evidence>
<dbReference type="GO" id="GO:0019843">
    <property type="term" value="F:rRNA binding"/>
    <property type="evidence" value="ECO:0007669"/>
    <property type="project" value="UniProtKB-UniRule"/>
</dbReference>
<feature type="domain" description="Large ribosomal subunit protein uL6 alpha-beta" evidence="7">
    <location>
        <begin position="92"/>
        <end position="165"/>
    </location>
</feature>
<dbReference type="InterPro" id="IPR002358">
    <property type="entry name" value="Ribosomal_uL6_CS"/>
</dbReference>
<comment type="similarity">
    <text evidence="1 4 5">Belongs to the universal ribosomal protein uL6 family.</text>
</comment>
<dbReference type="PANTHER" id="PTHR11655">
    <property type="entry name" value="60S/50S RIBOSOMAL PROTEIN L6/L9"/>
    <property type="match status" value="1"/>
</dbReference>
<evidence type="ECO:0000256" key="1">
    <source>
        <dbReference type="ARBA" id="ARBA00009356"/>
    </source>
</evidence>